<dbReference type="EMBL" id="UOEP01000187">
    <property type="protein sequence ID" value="VAW23121.1"/>
    <property type="molecule type" value="Genomic_DNA"/>
</dbReference>
<dbReference type="GO" id="GO:0015153">
    <property type="term" value="F:rhamnose transmembrane transporter activity"/>
    <property type="evidence" value="ECO:0007669"/>
    <property type="project" value="InterPro"/>
</dbReference>
<feature type="transmembrane region" description="Helical" evidence="8">
    <location>
        <begin position="322"/>
        <end position="341"/>
    </location>
</feature>
<evidence type="ECO:0000256" key="6">
    <source>
        <dbReference type="ARBA" id="ARBA00022989"/>
    </source>
</evidence>
<feature type="transmembrane region" description="Helical" evidence="8">
    <location>
        <begin position="176"/>
        <end position="198"/>
    </location>
</feature>
<evidence type="ECO:0000256" key="4">
    <source>
        <dbReference type="ARBA" id="ARBA00022692"/>
    </source>
</evidence>
<evidence type="ECO:0000256" key="8">
    <source>
        <dbReference type="SAM" id="Phobius"/>
    </source>
</evidence>
<sequence>MDFLSAIGLIAIGSIGASSFYVPFKKVKKWAWESYWLSQGVAAWIIAPWLFAFFTVPDGALFDIISEAPSSAKWLAVLFGALWGIGGLTFGLSIRYLGVALGQSIALGFTAAFGTLIPPIVAGDNLLNSSGGVLILAGVSICLAGIAVIGYAGVLKNKGLSNEERKAAIKEFALKKGVLIAIFAGVMSAAFSYGFAAGKPIDEVALKYGVNPLYQSNPTLIFILAGGFTTNFVYCIYLNIKNKTIKDYSSVSAGVLLNNIFFTFLAGLLWFLQFHFYGMGKSMLPAGIAVFSWSILMALNIAFSNIWGIILNEWKGVNKKTMVVLIIGIVVLILSTFVVSLG</sequence>
<evidence type="ECO:0000256" key="1">
    <source>
        <dbReference type="ARBA" id="ARBA00022448"/>
    </source>
</evidence>
<feature type="transmembrane region" description="Helical" evidence="8">
    <location>
        <begin position="99"/>
        <end position="121"/>
    </location>
</feature>
<feature type="transmembrane region" description="Helical" evidence="8">
    <location>
        <begin position="284"/>
        <end position="310"/>
    </location>
</feature>
<keyword evidence="7 8" id="KW-0472">Membrane</keyword>
<keyword evidence="6 8" id="KW-1133">Transmembrane helix</keyword>
<evidence type="ECO:0000256" key="3">
    <source>
        <dbReference type="ARBA" id="ARBA00022519"/>
    </source>
</evidence>
<keyword evidence="5" id="KW-0769">Symport</keyword>
<keyword evidence="1" id="KW-0813">Transport</keyword>
<feature type="transmembrane region" description="Helical" evidence="8">
    <location>
        <begin position="251"/>
        <end position="272"/>
    </location>
</feature>
<keyword evidence="2" id="KW-1003">Cell membrane</keyword>
<accession>A0A3B0TWL5</accession>
<evidence type="ECO:0000256" key="2">
    <source>
        <dbReference type="ARBA" id="ARBA00022475"/>
    </source>
</evidence>
<dbReference type="Pfam" id="PF06379">
    <property type="entry name" value="RhaT"/>
    <property type="match status" value="1"/>
</dbReference>
<dbReference type="AlphaFoldDB" id="A0A3B0TWL5"/>
<evidence type="ECO:0000256" key="7">
    <source>
        <dbReference type="ARBA" id="ARBA00023136"/>
    </source>
</evidence>
<dbReference type="InterPro" id="IPR004673">
    <property type="entry name" value="L-rhamnose-proton_sym_RhaT"/>
</dbReference>
<evidence type="ECO:0000256" key="5">
    <source>
        <dbReference type="ARBA" id="ARBA00022847"/>
    </source>
</evidence>
<protein>
    <submittedName>
        <fullName evidence="9">L-rhamnose-proton symporter</fullName>
    </submittedName>
</protein>
<feature type="transmembrane region" description="Helical" evidence="8">
    <location>
        <begin position="74"/>
        <end position="92"/>
    </location>
</feature>
<proteinExistence type="predicted"/>
<dbReference type="GO" id="GO:0015293">
    <property type="term" value="F:symporter activity"/>
    <property type="evidence" value="ECO:0007669"/>
    <property type="project" value="UniProtKB-KW"/>
</dbReference>
<name>A0A3B0TWL5_9ZZZZ</name>
<evidence type="ECO:0000313" key="9">
    <source>
        <dbReference type="EMBL" id="VAW23121.1"/>
    </source>
</evidence>
<feature type="transmembrane region" description="Helical" evidence="8">
    <location>
        <begin position="36"/>
        <end position="54"/>
    </location>
</feature>
<feature type="transmembrane region" description="Helical" evidence="8">
    <location>
        <begin position="133"/>
        <end position="155"/>
    </location>
</feature>
<feature type="transmembrane region" description="Helical" evidence="8">
    <location>
        <begin position="218"/>
        <end position="239"/>
    </location>
</feature>
<keyword evidence="3" id="KW-0997">Cell inner membrane</keyword>
<keyword evidence="4 8" id="KW-0812">Transmembrane</keyword>
<feature type="transmembrane region" description="Helical" evidence="8">
    <location>
        <begin position="6"/>
        <end position="24"/>
    </location>
</feature>
<reference evidence="9" key="1">
    <citation type="submission" date="2018-06" db="EMBL/GenBank/DDBJ databases">
        <authorList>
            <person name="Zhirakovskaya E."/>
        </authorList>
    </citation>
    <scope>NUCLEOTIDE SEQUENCE</scope>
</reference>
<organism evidence="9">
    <name type="scientific">hydrothermal vent metagenome</name>
    <dbReference type="NCBI Taxonomy" id="652676"/>
    <lineage>
        <taxon>unclassified sequences</taxon>
        <taxon>metagenomes</taxon>
        <taxon>ecological metagenomes</taxon>
    </lineage>
</organism>
<gene>
    <name evidence="9" type="ORF">MNBD_BACTEROID01-1275</name>
</gene>
<dbReference type="GO" id="GO:0016020">
    <property type="term" value="C:membrane"/>
    <property type="evidence" value="ECO:0007669"/>
    <property type="project" value="InterPro"/>
</dbReference>